<name>A0A5N3UL81_MUNMU</name>
<dbReference type="Proteomes" id="UP000326458">
    <property type="component" value="Unassembled WGS sequence"/>
</dbReference>
<dbReference type="SUPFAM" id="SSF50494">
    <property type="entry name" value="Trypsin-like serine proteases"/>
    <property type="match status" value="1"/>
</dbReference>
<dbReference type="Pfam" id="PF00089">
    <property type="entry name" value="Trypsin"/>
    <property type="match status" value="1"/>
</dbReference>
<keyword evidence="3" id="KW-0378">Hydrolase</keyword>
<evidence type="ECO:0000256" key="2">
    <source>
        <dbReference type="ARBA" id="ARBA00022729"/>
    </source>
</evidence>
<organism evidence="8 9">
    <name type="scientific">Muntiacus muntjak</name>
    <name type="common">Barking deer</name>
    <name type="synonym">Indian muntjac</name>
    <dbReference type="NCBI Taxonomy" id="9888"/>
    <lineage>
        <taxon>Eukaryota</taxon>
        <taxon>Metazoa</taxon>
        <taxon>Chordata</taxon>
        <taxon>Craniata</taxon>
        <taxon>Vertebrata</taxon>
        <taxon>Euteleostomi</taxon>
        <taxon>Mammalia</taxon>
        <taxon>Eutheria</taxon>
        <taxon>Laurasiatheria</taxon>
        <taxon>Artiodactyla</taxon>
        <taxon>Ruminantia</taxon>
        <taxon>Pecora</taxon>
        <taxon>Cervidae</taxon>
        <taxon>Muntiacinae</taxon>
        <taxon>Muntiacus</taxon>
    </lineage>
</organism>
<dbReference type="PANTHER" id="PTHR24271:SF24">
    <property type="entry name" value="CHYMASE"/>
    <property type="match status" value="1"/>
</dbReference>
<dbReference type="InterPro" id="IPR043504">
    <property type="entry name" value="Peptidase_S1_PA_chymotrypsin"/>
</dbReference>
<dbReference type="GO" id="GO:0005615">
    <property type="term" value="C:extracellular space"/>
    <property type="evidence" value="ECO:0007669"/>
    <property type="project" value="TreeGrafter"/>
</dbReference>
<accession>A0A5N3UL81</accession>
<evidence type="ECO:0000256" key="5">
    <source>
        <dbReference type="ARBA" id="ARBA00023145"/>
    </source>
</evidence>
<keyword evidence="9" id="KW-1185">Reference proteome</keyword>
<evidence type="ECO:0000256" key="3">
    <source>
        <dbReference type="ARBA" id="ARBA00022801"/>
    </source>
</evidence>
<keyword evidence="2" id="KW-0732">Signal</keyword>
<dbReference type="GO" id="GO:0005737">
    <property type="term" value="C:cytoplasm"/>
    <property type="evidence" value="ECO:0007669"/>
    <property type="project" value="TreeGrafter"/>
</dbReference>
<evidence type="ECO:0000256" key="6">
    <source>
        <dbReference type="ARBA" id="ARBA00023157"/>
    </source>
</evidence>
<dbReference type="PANTHER" id="PTHR24271">
    <property type="entry name" value="KALLIKREIN-RELATED"/>
    <property type="match status" value="1"/>
</dbReference>
<evidence type="ECO:0000256" key="4">
    <source>
        <dbReference type="ARBA" id="ARBA00022825"/>
    </source>
</evidence>
<proteinExistence type="predicted"/>
<dbReference type="PROSITE" id="PS50240">
    <property type="entry name" value="TRYPSIN_DOM"/>
    <property type="match status" value="1"/>
</dbReference>
<keyword evidence="1" id="KW-0645">Protease</keyword>
<feature type="domain" description="Peptidase S1" evidence="7">
    <location>
        <begin position="1"/>
        <end position="115"/>
    </location>
</feature>
<evidence type="ECO:0000313" key="9">
    <source>
        <dbReference type="Proteomes" id="UP000326458"/>
    </source>
</evidence>
<comment type="caution">
    <text evidence="8">The sequence shown here is derived from an EMBL/GenBank/DDBJ whole genome shotgun (WGS) entry which is preliminary data.</text>
</comment>
<evidence type="ECO:0000259" key="7">
    <source>
        <dbReference type="PROSITE" id="PS50240"/>
    </source>
</evidence>
<protein>
    <recommendedName>
        <fullName evidence="7">Peptidase S1 domain-containing protein</fullName>
    </recommendedName>
</protein>
<keyword evidence="4" id="KW-0720">Serine protease</keyword>
<sequence>LPIPIHLHPSRENVLVAGWGKTVVKGPASSTLQDVELRIVEPQVCSLFPAFDHNLQLCVGHPQSTKSAFKGDSGDPLLCAGGGPGHCLLSTVQCKAPAVFTWISHYRPWINEVLNEN</sequence>
<dbReference type="AlphaFoldDB" id="A0A5N3UL81"/>
<dbReference type="InterPro" id="IPR001254">
    <property type="entry name" value="Trypsin_dom"/>
</dbReference>
<gene>
    <name evidence="8" type="ORF">FD754_025208</name>
</gene>
<dbReference type="EMBL" id="VCEA01009586">
    <property type="protein sequence ID" value="KAB0337407.1"/>
    <property type="molecule type" value="Genomic_DNA"/>
</dbReference>
<keyword evidence="5" id="KW-0865">Zymogen</keyword>
<dbReference type="GO" id="GO:0004252">
    <property type="term" value="F:serine-type endopeptidase activity"/>
    <property type="evidence" value="ECO:0007669"/>
    <property type="project" value="InterPro"/>
</dbReference>
<feature type="non-terminal residue" evidence="8">
    <location>
        <position position="1"/>
    </location>
</feature>
<keyword evidence="6" id="KW-1015">Disulfide bond</keyword>
<reference evidence="8 9" key="1">
    <citation type="submission" date="2019-06" db="EMBL/GenBank/DDBJ databases">
        <title>Discovery of a novel chromosome fission-fusion reversal in muntjac.</title>
        <authorList>
            <person name="Mudd A.B."/>
            <person name="Bredeson J.V."/>
            <person name="Baum R."/>
            <person name="Hockemeyer D."/>
            <person name="Rokhsar D.S."/>
        </authorList>
    </citation>
    <scope>NUCLEOTIDE SEQUENCE [LARGE SCALE GENOMIC DNA]</scope>
    <source>
        <strain evidence="8">UTSW_UCB_Mm</strain>
        <tissue evidence="8">Fibroblast cell line</tissue>
    </source>
</reference>
<dbReference type="Gene3D" id="2.40.10.10">
    <property type="entry name" value="Trypsin-like serine proteases"/>
    <property type="match status" value="1"/>
</dbReference>
<dbReference type="GO" id="GO:0006508">
    <property type="term" value="P:proteolysis"/>
    <property type="evidence" value="ECO:0007669"/>
    <property type="project" value="UniProtKB-KW"/>
</dbReference>
<evidence type="ECO:0000256" key="1">
    <source>
        <dbReference type="ARBA" id="ARBA00022670"/>
    </source>
</evidence>
<dbReference type="InterPro" id="IPR009003">
    <property type="entry name" value="Peptidase_S1_PA"/>
</dbReference>
<evidence type="ECO:0000313" key="8">
    <source>
        <dbReference type="EMBL" id="KAB0337407.1"/>
    </source>
</evidence>